<dbReference type="Pfam" id="PF17853">
    <property type="entry name" value="GGDEF_2"/>
    <property type="match status" value="1"/>
</dbReference>
<name>A0A7K1FFM5_9ACTN</name>
<dbReference type="RefSeq" id="WP_154766887.1">
    <property type="nucleotide sequence ID" value="NZ_WLYK01000001.1"/>
</dbReference>
<dbReference type="InterPro" id="IPR042070">
    <property type="entry name" value="PucR_C-HTH_sf"/>
</dbReference>
<gene>
    <name evidence="4" type="ORF">GIS00_02975</name>
</gene>
<dbReference type="InterPro" id="IPR041522">
    <property type="entry name" value="CdaR_GGDEF"/>
</dbReference>
<comment type="similarity">
    <text evidence="1">Belongs to the CdaR family.</text>
</comment>
<dbReference type="PANTHER" id="PTHR33744:SF1">
    <property type="entry name" value="DNA-BINDING TRANSCRIPTIONAL ACTIVATOR ADER"/>
    <property type="match status" value="1"/>
</dbReference>
<protein>
    <recommendedName>
        <fullName evidence="6">PucR family transcriptional regulator</fullName>
    </recommendedName>
</protein>
<comment type="caution">
    <text evidence="4">The sequence shown here is derived from an EMBL/GenBank/DDBJ whole genome shotgun (WGS) entry which is preliminary data.</text>
</comment>
<evidence type="ECO:0008006" key="6">
    <source>
        <dbReference type="Google" id="ProtNLM"/>
    </source>
</evidence>
<feature type="domain" description="PucR C-terminal helix-turn-helix" evidence="2">
    <location>
        <begin position="463"/>
        <end position="521"/>
    </location>
</feature>
<dbReference type="AlphaFoldDB" id="A0A7K1FFM5"/>
<organism evidence="4 5">
    <name type="scientific">Nakamurella alba</name>
    <dbReference type="NCBI Taxonomy" id="2665158"/>
    <lineage>
        <taxon>Bacteria</taxon>
        <taxon>Bacillati</taxon>
        <taxon>Actinomycetota</taxon>
        <taxon>Actinomycetes</taxon>
        <taxon>Nakamurellales</taxon>
        <taxon>Nakamurellaceae</taxon>
        <taxon>Nakamurella</taxon>
    </lineage>
</organism>
<evidence type="ECO:0000256" key="1">
    <source>
        <dbReference type="ARBA" id="ARBA00006754"/>
    </source>
</evidence>
<dbReference type="InterPro" id="IPR051448">
    <property type="entry name" value="CdaR-like_regulators"/>
</dbReference>
<dbReference type="Gene3D" id="1.10.10.2840">
    <property type="entry name" value="PucR C-terminal helix-turn-helix domain"/>
    <property type="match status" value="1"/>
</dbReference>
<sequence length="526" mass="55714">MAQEPEPTSRVGVRDVLGLPGLTGAELLGGAPALDRRLSRVRLVPHTWTGAADLSGAAYVLDGHRLHRDTFVVDTTLRRMEEAGAALLVVVAPAQPIGLSAGRLADKLGLALVRIDGDVLEVADGMRDLVEAPLRTVARLLLEALDAVARTGPGIADVLGTLDRALAARSSLVGSEGEVVAGAPLDPPVPGRDRLAVPVRSTTGTGTLVVQPVPPARGEQPAFWLVLTDDSGSSTNAELLTRIAGPAAAQLATRLLSDRLERERDARARIGALNSILAVGERPSAELVGQLGLLGWSTDGWCTALHLRIAGPVERVDPARIPVLTDALASVLERVFPGPLIERPDGWSSWTTTPTEPPATSYRLLVTDLRRALQEFVTGRDGLRVHAGIGRPYAGVVGLRQSLAESREAATVAQATGSRTAVQHVDELGVQRILVGWYTSDEFGDFARTLLRPITAIDPGEDLLRTLAVHLDNESSPTATADVLGVHRNTVINRIARIRQALQVDLDDPDQRLAVQLACRVVGLGG</sequence>
<evidence type="ECO:0000259" key="2">
    <source>
        <dbReference type="Pfam" id="PF13556"/>
    </source>
</evidence>
<dbReference type="Proteomes" id="UP000460221">
    <property type="component" value="Unassembled WGS sequence"/>
</dbReference>
<accession>A0A7K1FFM5</accession>
<feature type="domain" description="CdaR GGDEF-like" evidence="3">
    <location>
        <begin position="281"/>
        <end position="411"/>
    </location>
</feature>
<proteinExistence type="inferred from homology"/>
<dbReference type="InterPro" id="IPR025736">
    <property type="entry name" value="PucR_C-HTH_dom"/>
</dbReference>
<evidence type="ECO:0000313" key="4">
    <source>
        <dbReference type="EMBL" id="MTD12908.1"/>
    </source>
</evidence>
<evidence type="ECO:0000259" key="3">
    <source>
        <dbReference type="Pfam" id="PF17853"/>
    </source>
</evidence>
<evidence type="ECO:0000313" key="5">
    <source>
        <dbReference type="Proteomes" id="UP000460221"/>
    </source>
</evidence>
<dbReference type="EMBL" id="WLYK01000001">
    <property type="protein sequence ID" value="MTD12908.1"/>
    <property type="molecule type" value="Genomic_DNA"/>
</dbReference>
<reference evidence="4 5" key="1">
    <citation type="submission" date="2019-11" db="EMBL/GenBank/DDBJ databases">
        <authorList>
            <person name="Jiang L.-Q."/>
        </authorList>
    </citation>
    <scope>NUCLEOTIDE SEQUENCE [LARGE SCALE GENOMIC DNA]</scope>
    <source>
        <strain evidence="4 5">YIM 132087</strain>
    </source>
</reference>
<dbReference type="PANTHER" id="PTHR33744">
    <property type="entry name" value="CARBOHYDRATE DIACID REGULATOR"/>
    <property type="match status" value="1"/>
</dbReference>
<dbReference type="Pfam" id="PF13556">
    <property type="entry name" value="HTH_30"/>
    <property type="match status" value="1"/>
</dbReference>
<keyword evidence="5" id="KW-1185">Reference proteome</keyword>